<gene>
    <name evidence="3" type="ORF">PAI11_34610</name>
</gene>
<dbReference type="PANTHER" id="PTHR33371:SF4">
    <property type="entry name" value="INTERMEMBRANE PHOSPHOLIPID TRANSPORT SYSTEM BINDING PROTEIN MLAD"/>
    <property type="match status" value="1"/>
</dbReference>
<keyword evidence="4" id="KW-1185">Reference proteome</keyword>
<accession>H0E9E4</accession>
<dbReference type="OrthoDB" id="4510799at2"/>
<dbReference type="PROSITE" id="PS51257">
    <property type="entry name" value="PROKAR_LIPOPROTEIN"/>
    <property type="match status" value="1"/>
</dbReference>
<proteinExistence type="predicted"/>
<evidence type="ECO:0000313" key="4">
    <source>
        <dbReference type="Proteomes" id="UP000005143"/>
    </source>
</evidence>
<dbReference type="PANTHER" id="PTHR33371">
    <property type="entry name" value="INTERMEMBRANE PHOSPHOLIPID TRANSPORT SYSTEM BINDING PROTEIN MLAD-RELATED"/>
    <property type="match status" value="1"/>
</dbReference>
<dbReference type="RefSeq" id="WP_007577582.1">
    <property type="nucleotide sequence ID" value="NZ_AGUD01000258.1"/>
</dbReference>
<organism evidence="3 4">
    <name type="scientific">Patulibacter medicamentivorans</name>
    <dbReference type="NCBI Taxonomy" id="1097667"/>
    <lineage>
        <taxon>Bacteria</taxon>
        <taxon>Bacillati</taxon>
        <taxon>Actinomycetota</taxon>
        <taxon>Thermoleophilia</taxon>
        <taxon>Solirubrobacterales</taxon>
        <taxon>Patulibacteraceae</taxon>
        <taxon>Patulibacter</taxon>
    </lineage>
</organism>
<feature type="region of interest" description="Disordered" evidence="1">
    <location>
        <begin position="466"/>
        <end position="490"/>
    </location>
</feature>
<dbReference type="Pfam" id="PF02470">
    <property type="entry name" value="MlaD"/>
    <property type="match status" value="1"/>
</dbReference>
<comment type="caution">
    <text evidence="3">The sequence shown here is derived from an EMBL/GenBank/DDBJ whole genome shotgun (WGS) entry which is preliminary data.</text>
</comment>
<name>H0E9E4_9ACTN</name>
<feature type="domain" description="Mce/MlaD" evidence="2">
    <location>
        <begin position="42"/>
        <end position="120"/>
    </location>
</feature>
<dbReference type="InterPro" id="IPR052336">
    <property type="entry name" value="MlaD_Phospholipid_Transporter"/>
</dbReference>
<dbReference type="EMBL" id="AGUD01000258">
    <property type="protein sequence ID" value="EHN09699.1"/>
    <property type="molecule type" value="Genomic_DNA"/>
</dbReference>
<reference evidence="3 4" key="1">
    <citation type="journal article" date="2013" name="Biodegradation">
        <title>Quantitative proteomic analysis of ibuprofen-degrading Patulibacter sp. strain I11.</title>
        <authorList>
            <person name="Almeida B."/>
            <person name="Kjeldal H."/>
            <person name="Lolas I."/>
            <person name="Knudsen A.D."/>
            <person name="Carvalho G."/>
            <person name="Nielsen K.L."/>
            <person name="Barreto Crespo M.T."/>
            <person name="Stensballe A."/>
            <person name="Nielsen J.L."/>
        </authorList>
    </citation>
    <scope>NUCLEOTIDE SEQUENCE [LARGE SCALE GENOMIC DNA]</scope>
    <source>
        <strain evidence="3 4">I11</strain>
    </source>
</reference>
<dbReference type="PATRIC" id="fig|1097667.3.peg.3433"/>
<sequence length="490" mass="53766">MNVRSPSPFRIAVMVAFALSCFGLLLYLWTAFGGPTPLRPEGYRVHVRFAEGAQLATESDVRISGVSVGKVKRLEPDRRSGRTETVLEIEPRFAPLPADVRATLRAKTLLGETYVELSGGTRRGRLLPDGGRIAIARVRPTVEFDELLRTFDRDTREHLGRWTRSGASALDGRGADLSAALGVVSPFADDLTALMRVLDQQQQAVRGLVRDGGRAFGALSERRGELAGLITDGDRLMEITDRRSSAVQAAVRSLPPFQREVRRTADRLGRFSRDTDPLVRQMMPVAAELTPTLRDLERLSPDLDALFASLDPVIEESRRGLPALTRVVDELRPWIAGVEPLLREVNPTLEFLGRYTDELRGFYANPASATHPTAKGAGGRRFHYLRQTLPLNPESLAVWPTRLSTNRGNAYGNPGWAKDPRRMTVLDDRPCSSGARPGAALAGLLGTLIGVNAGKEAPPCRVQQPQTFQGRRNGFPQVHRDPPASLDGGR</sequence>
<protein>
    <submittedName>
        <fullName evidence="3">Virulence factor Mce family protein</fullName>
    </submittedName>
</protein>
<evidence type="ECO:0000259" key="2">
    <source>
        <dbReference type="Pfam" id="PF02470"/>
    </source>
</evidence>
<dbReference type="InterPro" id="IPR003399">
    <property type="entry name" value="Mce/MlaD"/>
</dbReference>
<dbReference type="Proteomes" id="UP000005143">
    <property type="component" value="Unassembled WGS sequence"/>
</dbReference>
<evidence type="ECO:0000313" key="3">
    <source>
        <dbReference type="EMBL" id="EHN09699.1"/>
    </source>
</evidence>
<dbReference type="AlphaFoldDB" id="H0E9E4"/>
<evidence type="ECO:0000256" key="1">
    <source>
        <dbReference type="SAM" id="MobiDB-lite"/>
    </source>
</evidence>